<protein>
    <submittedName>
        <fullName evidence="1">Uncharacterized protein</fullName>
    </submittedName>
</protein>
<reference evidence="1 2" key="1">
    <citation type="journal article" date="2019" name="Int. J. Syst. Evol. Microbiol.">
        <title>The Global Catalogue of Microorganisms (GCM) 10K type strain sequencing project: providing services to taxonomists for standard genome sequencing and annotation.</title>
        <authorList>
            <consortium name="The Broad Institute Genomics Platform"/>
            <consortium name="The Broad Institute Genome Sequencing Center for Infectious Disease"/>
            <person name="Wu L."/>
            <person name="Ma J."/>
        </authorList>
    </citation>
    <scope>NUCLEOTIDE SEQUENCE [LARGE SCALE GENOMIC DNA]</scope>
    <source>
        <strain evidence="1 2">JCM 15974</strain>
    </source>
</reference>
<accession>A0ABN1IPL1</accession>
<organism evidence="1 2">
    <name type="scientific">Aquimarina litoralis</name>
    <dbReference type="NCBI Taxonomy" id="584605"/>
    <lineage>
        <taxon>Bacteria</taxon>
        <taxon>Pseudomonadati</taxon>
        <taxon>Bacteroidota</taxon>
        <taxon>Flavobacteriia</taxon>
        <taxon>Flavobacteriales</taxon>
        <taxon>Flavobacteriaceae</taxon>
        <taxon>Aquimarina</taxon>
    </lineage>
</organism>
<gene>
    <name evidence="1" type="ORF">GCM10009430_16410</name>
</gene>
<dbReference type="Proteomes" id="UP001501758">
    <property type="component" value="Unassembled WGS sequence"/>
</dbReference>
<name>A0ABN1IPL1_9FLAO</name>
<keyword evidence="2" id="KW-1185">Reference proteome</keyword>
<proteinExistence type="predicted"/>
<evidence type="ECO:0000313" key="2">
    <source>
        <dbReference type="Proteomes" id="UP001501758"/>
    </source>
</evidence>
<dbReference type="EMBL" id="BAAAGE010000001">
    <property type="protein sequence ID" value="GAA0718371.1"/>
    <property type="molecule type" value="Genomic_DNA"/>
</dbReference>
<dbReference type="RefSeq" id="WP_343911846.1">
    <property type="nucleotide sequence ID" value="NZ_BAAAGE010000001.1"/>
</dbReference>
<sequence length="86" mass="9690">MSSKKMNTEQLKKILLEHIKQGNCFTKEVRDILMNYKDNGGTQNKVVALLNQIKTENPDNLSIQDGADDVLDIATGYCGSSMRVWE</sequence>
<comment type="caution">
    <text evidence="1">The sequence shown here is derived from an EMBL/GenBank/DDBJ whole genome shotgun (WGS) entry which is preliminary data.</text>
</comment>
<evidence type="ECO:0000313" key="1">
    <source>
        <dbReference type="EMBL" id="GAA0718371.1"/>
    </source>
</evidence>